<protein>
    <submittedName>
        <fullName evidence="1">Uncharacterized protein</fullName>
    </submittedName>
</protein>
<gene>
    <name evidence="1" type="ORF">NECAME_09163</name>
</gene>
<keyword evidence="2" id="KW-1185">Reference proteome</keyword>
<proteinExistence type="predicted"/>
<organism evidence="1 2">
    <name type="scientific">Necator americanus</name>
    <name type="common">Human hookworm</name>
    <dbReference type="NCBI Taxonomy" id="51031"/>
    <lineage>
        <taxon>Eukaryota</taxon>
        <taxon>Metazoa</taxon>
        <taxon>Ecdysozoa</taxon>
        <taxon>Nematoda</taxon>
        <taxon>Chromadorea</taxon>
        <taxon>Rhabditida</taxon>
        <taxon>Rhabditina</taxon>
        <taxon>Rhabditomorpha</taxon>
        <taxon>Strongyloidea</taxon>
        <taxon>Ancylostomatidae</taxon>
        <taxon>Bunostominae</taxon>
        <taxon>Necator</taxon>
    </lineage>
</organism>
<name>W2TF29_NECAM</name>
<accession>W2TF29</accession>
<dbReference type="Proteomes" id="UP000053676">
    <property type="component" value="Unassembled WGS sequence"/>
</dbReference>
<sequence length="141" mass="16243">MHFYALPHFGNYTNPYRGSITIRNDQMDQKRATNLQEEEIKDESPLSAEYFAAQRSQSPSCVHFHVKRFWMYANPGVLPNSYVLEMTARSLKRPPPPPPCPFLTTVQCNCPKNTPRSNAIALFANQAKWSPLPFYLIYTVM</sequence>
<dbReference type="KEGG" id="nai:NECAME_09163"/>
<evidence type="ECO:0000313" key="2">
    <source>
        <dbReference type="Proteomes" id="UP000053676"/>
    </source>
</evidence>
<reference evidence="2" key="1">
    <citation type="journal article" date="2014" name="Nat. Genet.">
        <title>Genome of the human hookworm Necator americanus.</title>
        <authorList>
            <person name="Tang Y.T."/>
            <person name="Gao X."/>
            <person name="Rosa B.A."/>
            <person name="Abubucker S."/>
            <person name="Hallsworth-Pepin K."/>
            <person name="Martin J."/>
            <person name="Tyagi R."/>
            <person name="Heizer E."/>
            <person name="Zhang X."/>
            <person name="Bhonagiri-Palsikar V."/>
            <person name="Minx P."/>
            <person name="Warren W.C."/>
            <person name="Wang Q."/>
            <person name="Zhan B."/>
            <person name="Hotez P.J."/>
            <person name="Sternberg P.W."/>
            <person name="Dougall A."/>
            <person name="Gaze S.T."/>
            <person name="Mulvenna J."/>
            <person name="Sotillo J."/>
            <person name="Ranganathan S."/>
            <person name="Rabelo E.M."/>
            <person name="Wilson R.K."/>
            <person name="Felgner P.L."/>
            <person name="Bethony J."/>
            <person name="Hawdon J.M."/>
            <person name="Gasser R.B."/>
            <person name="Loukas A."/>
            <person name="Mitreva M."/>
        </authorList>
    </citation>
    <scope>NUCLEOTIDE SEQUENCE [LARGE SCALE GENOMIC DNA]</scope>
</reference>
<evidence type="ECO:0000313" key="1">
    <source>
        <dbReference type="EMBL" id="ETN80433.1"/>
    </source>
</evidence>
<dbReference type="EMBL" id="KI659093">
    <property type="protein sequence ID" value="ETN80433.1"/>
    <property type="molecule type" value="Genomic_DNA"/>
</dbReference>
<dbReference type="AlphaFoldDB" id="W2TF29"/>